<sequence>MDNLDVICIGAAIVDIPLQPVSKNIFDVDSYPLERIAMTTGGDAINEATIISRLGHRTALMSRIGKDAAGQFILDHCRKENIDIQSLKQDVSIDTSINVGLVTEDGERTFVTNRNGSLWKLNIDDVDFSRFSQAKLLSLASIFNSPLLDGKALTEIFTQAKAQQMIICADMIKPRLNETLDDICEALSYVDYLFPNFAEAKLLTGKETLDEIADCFLACGVKTVVIKTGKDGCFIKRGDMTMKVPAVAGITAIDTIGAGDNFASGFIAALLEGKNLRECARFANATAAISVLSVGATTGVKNRKLGRTIAGRIRRIMKANEKDTFRHNGYYAFANGVGDMGHWRRSCMEWRSRSANMY</sequence>
<comment type="similarity">
    <text evidence="1 4">Belongs to the carbohydrate kinase PfkB family.</text>
</comment>
<evidence type="ECO:0000256" key="2">
    <source>
        <dbReference type="ARBA" id="ARBA00022679"/>
    </source>
</evidence>
<evidence type="ECO:0000256" key="1">
    <source>
        <dbReference type="ARBA" id="ARBA00010688"/>
    </source>
</evidence>
<dbReference type="Gene3D" id="3.40.1190.20">
    <property type="match status" value="1"/>
</dbReference>
<keyword evidence="3 4" id="KW-0418">Kinase</keyword>
<dbReference type="Pfam" id="PF00294">
    <property type="entry name" value="PfkB"/>
    <property type="match status" value="1"/>
</dbReference>
<dbReference type="CDD" id="cd01166">
    <property type="entry name" value="KdgK"/>
    <property type="match status" value="1"/>
</dbReference>
<dbReference type="PANTHER" id="PTHR43320">
    <property type="entry name" value="SUGAR KINASE"/>
    <property type="match status" value="1"/>
</dbReference>
<accession>A0A376LPB9</accession>
<feature type="domain" description="Carbohydrate kinase PfkB" evidence="5">
    <location>
        <begin position="5"/>
        <end position="300"/>
    </location>
</feature>
<name>A0A376LPB9_ECOLX</name>
<protein>
    <submittedName>
        <fullName evidence="6">Sugar kinase</fullName>
        <ecNumber evidence="6">2.7.1.-</ecNumber>
    </submittedName>
</protein>
<dbReference type="PROSITE" id="PS00583">
    <property type="entry name" value="PFKB_KINASES_1"/>
    <property type="match status" value="1"/>
</dbReference>
<evidence type="ECO:0000313" key="7">
    <source>
        <dbReference type="Proteomes" id="UP000254877"/>
    </source>
</evidence>
<dbReference type="Proteomes" id="UP000254877">
    <property type="component" value="Unassembled WGS sequence"/>
</dbReference>
<dbReference type="InterPro" id="IPR002173">
    <property type="entry name" value="Carboh/pur_kinase_PfkB_CS"/>
</dbReference>
<evidence type="ECO:0000256" key="4">
    <source>
        <dbReference type="RuleBase" id="RU003704"/>
    </source>
</evidence>
<evidence type="ECO:0000256" key="3">
    <source>
        <dbReference type="ARBA" id="ARBA00022777"/>
    </source>
</evidence>
<dbReference type="SUPFAM" id="SSF53613">
    <property type="entry name" value="Ribokinase-like"/>
    <property type="match status" value="1"/>
</dbReference>
<evidence type="ECO:0000259" key="5">
    <source>
        <dbReference type="Pfam" id="PF00294"/>
    </source>
</evidence>
<evidence type="ECO:0000313" key="6">
    <source>
        <dbReference type="EMBL" id="STF45594.1"/>
    </source>
</evidence>
<dbReference type="InterPro" id="IPR029056">
    <property type="entry name" value="Ribokinase-like"/>
</dbReference>
<gene>
    <name evidence="6" type="primary">ydjH</name>
    <name evidence="6" type="ORF">NCTC7928_06377</name>
</gene>
<dbReference type="InterPro" id="IPR011611">
    <property type="entry name" value="PfkB_dom"/>
</dbReference>
<dbReference type="EC" id="2.7.1.-" evidence="6"/>
<dbReference type="PROSITE" id="PS00584">
    <property type="entry name" value="PFKB_KINASES_2"/>
    <property type="match status" value="1"/>
</dbReference>
<dbReference type="PRINTS" id="PR00990">
    <property type="entry name" value="RIBOKINASE"/>
</dbReference>
<dbReference type="EMBL" id="UGAB01000002">
    <property type="protein sequence ID" value="STF45594.1"/>
    <property type="molecule type" value="Genomic_DNA"/>
</dbReference>
<dbReference type="InterPro" id="IPR052700">
    <property type="entry name" value="Carb_kinase_PfkB-like"/>
</dbReference>
<dbReference type="InterPro" id="IPR002139">
    <property type="entry name" value="Ribo/fructo_kinase"/>
</dbReference>
<proteinExistence type="inferred from homology"/>
<dbReference type="AlphaFoldDB" id="A0A376LPB9"/>
<organism evidence="6 7">
    <name type="scientific">Escherichia coli</name>
    <dbReference type="NCBI Taxonomy" id="562"/>
    <lineage>
        <taxon>Bacteria</taxon>
        <taxon>Pseudomonadati</taxon>
        <taxon>Pseudomonadota</taxon>
        <taxon>Gammaproteobacteria</taxon>
        <taxon>Enterobacterales</taxon>
        <taxon>Enterobacteriaceae</taxon>
        <taxon>Escherichia</taxon>
    </lineage>
</organism>
<dbReference type="GO" id="GO:0016301">
    <property type="term" value="F:kinase activity"/>
    <property type="evidence" value="ECO:0007669"/>
    <property type="project" value="UniProtKB-KW"/>
</dbReference>
<reference evidence="6 7" key="1">
    <citation type="submission" date="2018-06" db="EMBL/GenBank/DDBJ databases">
        <authorList>
            <consortium name="Pathogen Informatics"/>
            <person name="Doyle S."/>
        </authorList>
    </citation>
    <scope>NUCLEOTIDE SEQUENCE [LARGE SCALE GENOMIC DNA]</scope>
    <source>
        <strain evidence="6 7">NCTC7928</strain>
    </source>
</reference>
<keyword evidence="2 4" id="KW-0808">Transferase</keyword>
<dbReference type="PANTHER" id="PTHR43320:SF3">
    <property type="entry name" value="CARBOHYDRATE KINASE PFKB DOMAIN-CONTAINING PROTEIN"/>
    <property type="match status" value="1"/>
</dbReference>